<evidence type="ECO:0000313" key="4">
    <source>
        <dbReference type="Proteomes" id="UP001595528"/>
    </source>
</evidence>
<comment type="caution">
    <text evidence="3">The sequence shown here is derived from an EMBL/GenBank/DDBJ whole genome shotgun (WGS) entry which is preliminary data.</text>
</comment>
<proteinExistence type="predicted"/>
<evidence type="ECO:0000256" key="1">
    <source>
        <dbReference type="SAM" id="MobiDB-lite"/>
    </source>
</evidence>
<organism evidence="3 4">
    <name type="scientific">Marinibaculum pumilum</name>
    <dbReference type="NCBI Taxonomy" id="1766165"/>
    <lineage>
        <taxon>Bacteria</taxon>
        <taxon>Pseudomonadati</taxon>
        <taxon>Pseudomonadota</taxon>
        <taxon>Alphaproteobacteria</taxon>
        <taxon>Rhodospirillales</taxon>
        <taxon>Rhodospirillaceae</taxon>
        <taxon>Marinibaculum</taxon>
    </lineage>
</organism>
<sequence>MAVGLGTWLAMPVLSGGSGPAGAALAAADRIAVASKVSGTVHRESAGQRIDLNVGDPIHSADHVLTGQDGRVRLQFPDGSTVVVGPGSDLEVASYDMKSETKPGGLLRLAEGILRAIVDTMPANGQFAVAAPTAVAAVRGTAFVVEASADNTGVFVIDGIVSVSAASGAGGPVTVQNNRGTDVPKGGTPTPPAAWGTDRIKKVFALTKLD</sequence>
<evidence type="ECO:0000313" key="3">
    <source>
        <dbReference type="EMBL" id="MFC3226074.1"/>
    </source>
</evidence>
<feature type="region of interest" description="Disordered" evidence="1">
    <location>
        <begin position="173"/>
        <end position="194"/>
    </location>
</feature>
<dbReference type="PANTHER" id="PTHR38731">
    <property type="entry name" value="LIPL45-RELATED LIPOPROTEIN-RELATED"/>
    <property type="match status" value="1"/>
</dbReference>
<dbReference type="RefSeq" id="WP_379897844.1">
    <property type="nucleotide sequence ID" value="NZ_JBHRTR010000007.1"/>
</dbReference>
<reference evidence="4" key="1">
    <citation type="journal article" date="2019" name="Int. J. Syst. Evol. Microbiol.">
        <title>The Global Catalogue of Microorganisms (GCM) 10K type strain sequencing project: providing services to taxonomists for standard genome sequencing and annotation.</title>
        <authorList>
            <consortium name="The Broad Institute Genomics Platform"/>
            <consortium name="The Broad Institute Genome Sequencing Center for Infectious Disease"/>
            <person name="Wu L."/>
            <person name="Ma J."/>
        </authorList>
    </citation>
    <scope>NUCLEOTIDE SEQUENCE [LARGE SCALE GENOMIC DNA]</scope>
    <source>
        <strain evidence="4">KCTC 42964</strain>
    </source>
</reference>
<dbReference type="Gene3D" id="2.60.120.1440">
    <property type="match status" value="1"/>
</dbReference>
<name>A0ABV7KUW4_9PROT</name>
<dbReference type="Proteomes" id="UP001595528">
    <property type="component" value="Unassembled WGS sequence"/>
</dbReference>
<protein>
    <submittedName>
        <fullName evidence="3">FecR domain-containing protein</fullName>
    </submittedName>
</protein>
<accession>A0ABV7KUW4</accession>
<evidence type="ECO:0000259" key="2">
    <source>
        <dbReference type="Pfam" id="PF04773"/>
    </source>
</evidence>
<dbReference type="InterPro" id="IPR006860">
    <property type="entry name" value="FecR"/>
</dbReference>
<gene>
    <name evidence="3" type="ORF">ACFOGJ_02475</name>
</gene>
<feature type="domain" description="FecR protein" evidence="2">
    <location>
        <begin position="63"/>
        <end position="161"/>
    </location>
</feature>
<dbReference type="EMBL" id="JBHRTR010000007">
    <property type="protein sequence ID" value="MFC3226074.1"/>
    <property type="molecule type" value="Genomic_DNA"/>
</dbReference>
<dbReference type="Pfam" id="PF04773">
    <property type="entry name" value="FecR"/>
    <property type="match status" value="1"/>
</dbReference>
<keyword evidence="4" id="KW-1185">Reference proteome</keyword>